<name>A0AAV4W374_9ARAC</name>
<gene>
    <name evidence="2" type="ORF">CDAR_198531</name>
</gene>
<comment type="caution">
    <text evidence="2">The sequence shown here is derived from an EMBL/GenBank/DDBJ whole genome shotgun (WGS) entry which is preliminary data.</text>
</comment>
<dbReference type="Proteomes" id="UP001054837">
    <property type="component" value="Unassembled WGS sequence"/>
</dbReference>
<evidence type="ECO:0000313" key="2">
    <source>
        <dbReference type="EMBL" id="GIY77200.1"/>
    </source>
</evidence>
<evidence type="ECO:0000313" key="3">
    <source>
        <dbReference type="Proteomes" id="UP001054837"/>
    </source>
</evidence>
<reference evidence="2 3" key="1">
    <citation type="submission" date="2021-06" db="EMBL/GenBank/DDBJ databases">
        <title>Caerostris darwini draft genome.</title>
        <authorList>
            <person name="Kono N."/>
            <person name="Arakawa K."/>
        </authorList>
    </citation>
    <scope>NUCLEOTIDE SEQUENCE [LARGE SCALE GENOMIC DNA]</scope>
</reference>
<sequence>MHKNYNKPRLGGSRIDNVCCREGGANRPPPRMLHLPRLLPIHGQRPLFTSNEVFASPDRLICRPCGGLHLGSAAFDGDPSRRTDPFSGLRGPRISPGEETLKFARLRSRLGFRSHNDIDLLQIAIVDPNPSPSCVGVRIGRPPNGPFAPENHSHGQKGTSNDPIRSRELHIPNSGDRVLQKISEFFIRTNVFMTARYPVSMCQG</sequence>
<keyword evidence="3" id="KW-1185">Reference proteome</keyword>
<evidence type="ECO:0000256" key="1">
    <source>
        <dbReference type="SAM" id="MobiDB-lite"/>
    </source>
</evidence>
<dbReference type="AlphaFoldDB" id="A0AAV4W374"/>
<organism evidence="2 3">
    <name type="scientific">Caerostris darwini</name>
    <dbReference type="NCBI Taxonomy" id="1538125"/>
    <lineage>
        <taxon>Eukaryota</taxon>
        <taxon>Metazoa</taxon>
        <taxon>Ecdysozoa</taxon>
        <taxon>Arthropoda</taxon>
        <taxon>Chelicerata</taxon>
        <taxon>Arachnida</taxon>
        <taxon>Araneae</taxon>
        <taxon>Araneomorphae</taxon>
        <taxon>Entelegynae</taxon>
        <taxon>Araneoidea</taxon>
        <taxon>Araneidae</taxon>
        <taxon>Caerostris</taxon>
    </lineage>
</organism>
<proteinExistence type="predicted"/>
<protein>
    <submittedName>
        <fullName evidence="2">Uncharacterized protein</fullName>
    </submittedName>
</protein>
<accession>A0AAV4W374</accession>
<feature type="region of interest" description="Disordered" evidence="1">
    <location>
        <begin position="141"/>
        <end position="172"/>
    </location>
</feature>
<dbReference type="EMBL" id="BPLQ01014084">
    <property type="protein sequence ID" value="GIY77200.1"/>
    <property type="molecule type" value="Genomic_DNA"/>
</dbReference>